<dbReference type="InterPro" id="IPR016164">
    <property type="entry name" value="FAD-linked_Oxase-like_C"/>
</dbReference>
<evidence type="ECO:0000256" key="4">
    <source>
        <dbReference type="ARBA" id="ARBA00022827"/>
    </source>
</evidence>
<evidence type="ECO:0000313" key="7">
    <source>
        <dbReference type="EMBL" id="KXU83662.1"/>
    </source>
</evidence>
<dbReference type="EMBL" id="LRBG01000037">
    <property type="protein sequence ID" value="KXU83662.1"/>
    <property type="molecule type" value="Genomic_DNA"/>
</dbReference>
<reference evidence="7 8" key="1">
    <citation type="journal article" date="2015" name="Int. J. Syst. Evol. Microbiol.">
        <title>Burkholderia monticola sp. nov., isolated from mountain soil.</title>
        <authorList>
            <person name="Baek I."/>
            <person name="Seo B."/>
            <person name="Lee I."/>
            <person name="Yi H."/>
            <person name="Chun J."/>
        </authorList>
    </citation>
    <scope>NUCLEOTIDE SEQUENCE [LARGE SCALE GENOMIC DNA]</scope>
    <source>
        <strain evidence="7 8">JC2948</strain>
    </source>
</reference>
<dbReference type="Pfam" id="PF02913">
    <property type="entry name" value="FAD-oxidase_C"/>
    <property type="match status" value="1"/>
</dbReference>
<dbReference type="Gene3D" id="3.30.70.2190">
    <property type="match status" value="1"/>
</dbReference>
<dbReference type="InterPro" id="IPR006094">
    <property type="entry name" value="Oxid_FAD_bind_N"/>
</dbReference>
<organism evidence="7 8">
    <name type="scientific">Paraburkholderia monticola</name>
    <dbReference type="NCBI Taxonomy" id="1399968"/>
    <lineage>
        <taxon>Bacteria</taxon>
        <taxon>Pseudomonadati</taxon>
        <taxon>Pseudomonadota</taxon>
        <taxon>Betaproteobacteria</taxon>
        <taxon>Burkholderiales</taxon>
        <taxon>Burkholderiaceae</taxon>
        <taxon>Paraburkholderia</taxon>
    </lineage>
</organism>
<dbReference type="SUPFAM" id="SSF56176">
    <property type="entry name" value="FAD-binding/transporter-associated domain-like"/>
    <property type="match status" value="1"/>
</dbReference>
<dbReference type="InterPro" id="IPR051264">
    <property type="entry name" value="FAD-oxidored/transferase_4"/>
</dbReference>
<dbReference type="RefSeq" id="WP_062132265.1">
    <property type="nucleotide sequence ID" value="NZ_LRBG01000037.1"/>
</dbReference>
<evidence type="ECO:0000256" key="2">
    <source>
        <dbReference type="ARBA" id="ARBA00008000"/>
    </source>
</evidence>
<dbReference type="InterPro" id="IPR004113">
    <property type="entry name" value="FAD-bd_oxidored_4_C"/>
</dbReference>
<keyword evidence="3" id="KW-0285">Flavoprotein</keyword>
<protein>
    <submittedName>
        <fullName evidence="7">FAD-linked oxidase</fullName>
    </submittedName>
</protein>
<evidence type="ECO:0000256" key="1">
    <source>
        <dbReference type="ARBA" id="ARBA00001974"/>
    </source>
</evidence>
<dbReference type="InterPro" id="IPR016171">
    <property type="entry name" value="Vanillyl_alc_oxidase_C-sub2"/>
</dbReference>
<dbReference type="FunFam" id="1.10.45.10:FF:000001">
    <property type="entry name" value="D-lactate dehydrogenase mitochondrial"/>
    <property type="match status" value="1"/>
</dbReference>
<feature type="domain" description="FAD-binding PCMH-type" evidence="6">
    <location>
        <begin position="45"/>
        <end position="224"/>
    </location>
</feature>
<dbReference type="Gene3D" id="3.30.465.10">
    <property type="match status" value="1"/>
</dbReference>
<dbReference type="InterPro" id="IPR016169">
    <property type="entry name" value="FAD-bd_PCMH_sub2"/>
</dbReference>
<keyword evidence="8" id="KW-1185">Reference proteome</keyword>
<evidence type="ECO:0000313" key="8">
    <source>
        <dbReference type="Proteomes" id="UP000075613"/>
    </source>
</evidence>
<dbReference type="Gene3D" id="1.10.45.10">
    <property type="entry name" value="Vanillyl-alcohol Oxidase, Chain A, domain 4"/>
    <property type="match status" value="1"/>
</dbReference>
<gene>
    <name evidence="7" type="ORF">CI15_24190</name>
</gene>
<dbReference type="GO" id="GO:0071949">
    <property type="term" value="F:FAD binding"/>
    <property type="evidence" value="ECO:0007669"/>
    <property type="project" value="InterPro"/>
</dbReference>
<dbReference type="Pfam" id="PF01565">
    <property type="entry name" value="FAD_binding_4"/>
    <property type="match status" value="1"/>
</dbReference>
<dbReference type="STRING" id="1399968.CI15_24190"/>
<comment type="similarity">
    <text evidence="2">Belongs to the FAD-binding oxidoreductase/transferase type 4 family.</text>
</comment>
<proteinExistence type="inferred from homology"/>
<dbReference type="GO" id="GO:0016491">
    <property type="term" value="F:oxidoreductase activity"/>
    <property type="evidence" value="ECO:0007669"/>
    <property type="project" value="UniProtKB-KW"/>
</dbReference>
<dbReference type="GO" id="GO:0022904">
    <property type="term" value="P:respiratory electron transport chain"/>
    <property type="evidence" value="ECO:0007669"/>
    <property type="project" value="TreeGrafter"/>
</dbReference>
<evidence type="ECO:0000259" key="6">
    <source>
        <dbReference type="PROSITE" id="PS51387"/>
    </source>
</evidence>
<dbReference type="PANTHER" id="PTHR43716">
    <property type="entry name" value="D-2-HYDROXYGLUTARATE DEHYDROGENASE, MITOCHONDRIAL"/>
    <property type="match status" value="1"/>
</dbReference>
<dbReference type="InterPro" id="IPR036318">
    <property type="entry name" value="FAD-bd_PCMH-like_sf"/>
</dbReference>
<dbReference type="PANTHER" id="PTHR43716:SF1">
    <property type="entry name" value="D-2-HYDROXYGLUTARATE DEHYDROGENASE, MITOCHONDRIAL"/>
    <property type="match status" value="1"/>
</dbReference>
<dbReference type="InterPro" id="IPR016166">
    <property type="entry name" value="FAD-bd_PCMH"/>
</dbReference>
<keyword evidence="4" id="KW-0274">FAD</keyword>
<dbReference type="OrthoDB" id="8522822at2"/>
<dbReference type="SUPFAM" id="SSF55103">
    <property type="entry name" value="FAD-linked oxidases, C-terminal domain"/>
    <property type="match status" value="1"/>
</dbReference>
<dbReference type="PROSITE" id="PS51387">
    <property type="entry name" value="FAD_PCMH"/>
    <property type="match status" value="1"/>
</dbReference>
<name>A0A149PF80_9BURK</name>
<evidence type="ECO:0000256" key="5">
    <source>
        <dbReference type="ARBA" id="ARBA00023002"/>
    </source>
</evidence>
<dbReference type="AlphaFoldDB" id="A0A149PF80"/>
<comment type="cofactor">
    <cofactor evidence="1">
        <name>FAD</name>
        <dbReference type="ChEBI" id="CHEBI:57692"/>
    </cofactor>
</comment>
<keyword evidence="5" id="KW-0560">Oxidoreductase</keyword>
<comment type="caution">
    <text evidence="7">The sequence shown here is derived from an EMBL/GenBank/DDBJ whole genome shotgun (WGS) entry which is preliminary data.</text>
</comment>
<evidence type="ECO:0000256" key="3">
    <source>
        <dbReference type="ARBA" id="ARBA00022630"/>
    </source>
</evidence>
<dbReference type="Gene3D" id="3.30.70.2740">
    <property type="match status" value="1"/>
</dbReference>
<sequence length="472" mass="49964">MQHEETAASCANEAVAALRAALGADIVSLPDEFGGRQFADWSGTPSTEPVALIRPRTTEEVATALRICHQFRQPVVTQGGMTGHAGGACVLGGEVALSVERMNGVVEIDPVSATLTVLAGTPLQVVQEAADHAGFMFALDLGARGSCTIGGNIATNAGGNRVIRYGMMRDQVLDVEAVLADGSVIGGQRKMIKNNTGYDLRNLLAGSEGTLAVITRAVLRLRAKPRAISTAWCGMPNYAAVTTLLGRAQERLPAGVSAFEVMWPSYCDFVRQRLPELRVPLASDHAFYVLLESCGADPERQSAAFEEFLADMLDAGVIADAAIAQSDADAAAFWAIRDAPAEYPRLIPGRISFDISFAVAQAGDAAQRCDERLRARWPQATILVYGHLGDGNLHVVVQEPGWTDDAIAEVKRVVYELTGEMGGSVSAEHGIGEEKLSVLGLSRSPAELAAMKAIKLALDPHNILNPGKVIAG</sequence>
<accession>A0A149PF80</accession>
<dbReference type="Proteomes" id="UP000075613">
    <property type="component" value="Unassembled WGS sequence"/>
</dbReference>